<keyword evidence="8" id="KW-0539">Nucleus</keyword>
<protein>
    <recommendedName>
        <fullName evidence="4">CST complex subunit CTC1</fullName>
    </recommendedName>
</protein>
<reference evidence="9 10" key="1">
    <citation type="submission" date="2024-09" db="EMBL/GenBank/DDBJ databases">
        <title>Genome sequencing and assembly of Phytophthora oleae, isolate VK10A, causative agent of rot of olive drupes.</title>
        <authorList>
            <person name="Conti Taguali S."/>
            <person name="Riolo M."/>
            <person name="La Spada F."/>
            <person name="Cacciola S.O."/>
            <person name="Dionisio G."/>
        </authorList>
    </citation>
    <scope>NUCLEOTIDE SEQUENCE [LARGE SCALE GENOMIC DNA]</scope>
    <source>
        <strain evidence="9 10">VK10A</strain>
    </source>
</reference>
<comment type="similarity">
    <text evidence="3">Belongs to the CTC1 family.</text>
</comment>
<evidence type="ECO:0000256" key="8">
    <source>
        <dbReference type="ARBA" id="ARBA00023242"/>
    </source>
</evidence>
<dbReference type="Proteomes" id="UP001632037">
    <property type="component" value="Unassembled WGS sequence"/>
</dbReference>
<sequence length="1387" mass="157425">MGLPPQFDEKRVKQRLRQEQQAWEDEQLAAGVLKPPPLHFFSVGKLLRVLQASVAASNPLEFLQEYGITRYAVGSVDQRRAISQPIALETEHVPSADAVTYTSTHVWITGFLHFGEDLDTCDVLELCDASSRLPSFLLDPSPQLVDQLVLVKRWVLVDKAFGGVRTASSIFLEVHDEEPMKLLPVNDSYVNRTQKEVLQVLEASYQTNDPPMYTGMDLWAVAARPPSNGVNFSATVASETDAESTSMRGRKRRRVHAVFGRVTSVSPISRQKDLASSHFFVEIECHRSCGSSTQSVANVMFTGVDSMRWNLFIRPGKIILLTDLVKVLSRECDMFLLQVTHGKQRKDSGTEALETLVLLWDVPTPPQEDTTQWINDSMDSYSKIVSHCTGKLLDYEGQVCRILWDECIELEGPDKTRVVACLFHFPYTHELIRLRKGATAKVSGAHVLRWPTPVGGKLVLGLCPRSHFTIISYGDPSGFCITMGTRSRRGRAHKKWLSLGNFHCQSMVLSMWLLEVLELLDAKFFFGEEERTRLTVSGVSFSQTRRRATSYVAKKLNISLVKSNNQKALTLGALFLKCHSNKPSNCITVQLPQREKVLTYSRVLTIRELQQFGKSKLDEGRFDDIKASGGALRVSLSADDLNWCLLLGTIRGNIDSGGLEVYDRTGSIFLCLKSGERGVNLTDGRGVYLFRCFEFTIEDCNQVEDLQPKEILPLVYCINCSTDSVDYVAMSEDEDISFSPKEEETSEAQEEQEIVIMVTHVDALPCSSKLSAGFLPEYRVFHAIVCPVGKGLPNDPLTSMYTADILVNTQSTSWYLQKGGCYRMKAIESIKDAEGRPHSHYSVEDRVIETSMSYWEKYKVADSNTLCFESLNDFFLQHGKESANKPRLFRVFRVENSIRPIKLECDDLEVCEVHELCKKSGRDVSDILVDRPEANSWRVKPLVALSPIEATKKEILLMSTVKYFFQRSEDVSQVYNLLQHPLTSRSLQSVDNNMNDDDRPVTSTLHPYLHKSHLISVVGVIVKKEYYWRSNALQQTATAGVKRAREFPGSTEAPSRRLACVLYVRGLQHLDTVEIRVDSSRFGMLGALQLNRVVEFSRLQGFIARSSYKVYLNWSHFTAARLVSEGVYSPVICERELYGSMSTAFLNDLYDALCIDRMIYRYVVGVMHISYVVIKRKCGLCHQALELNKRRGVWKHADPQVESKYSRDCAWRWQHLAPSDSAFRTRTYMGTTVRCIIDDGSAQAELFLGNDVAWELLVCTEGQHRRFEDIVSNYVEELTYFSGRTANGYFATSKAEREQEYYQNELRAFVLNALPWLRRIVVFAHRFYKAKDKEGTSVLTFGKDIHLTTKTVPLPKLEAKRVDRLHVRNELQQRLVQLRQRMVHSSS</sequence>
<evidence type="ECO:0000256" key="4">
    <source>
        <dbReference type="ARBA" id="ARBA00016175"/>
    </source>
</evidence>
<evidence type="ECO:0000313" key="9">
    <source>
        <dbReference type="EMBL" id="KAL3672524.1"/>
    </source>
</evidence>
<evidence type="ECO:0000256" key="3">
    <source>
        <dbReference type="ARBA" id="ARBA00006332"/>
    </source>
</evidence>
<keyword evidence="10" id="KW-1185">Reference proteome</keyword>
<evidence type="ECO:0000313" key="10">
    <source>
        <dbReference type="Proteomes" id="UP001632037"/>
    </source>
</evidence>
<dbReference type="GO" id="GO:0003677">
    <property type="term" value="F:DNA binding"/>
    <property type="evidence" value="ECO:0007669"/>
    <property type="project" value="UniProtKB-KW"/>
</dbReference>
<dbReference type="InterPro" id="IPR042617">
    <property type="entry name" value="CTC1-like"/>
</dbReference>
<dbReference type="GO" id="GO:0005634">
    <property type="term" value="C:nucleus"/>
    <property type="evidence" value="ECO:0007669"/>
    <property type="project" value="UniProtKB-SubCell"/>
</dbReference>
<gene>
    <name evidence="9" type="ORF">V7S43_001824</name>
</gene>
<dbReference type="PANTHER" id="PTHR14865:SF2">
    <property type="entry name" value="CST COMPLEX SUBUNIT CTC1"/>
    <property type="match status" value="1"/>
</dbReference>
<keyword evidence="7" id="KW-0238">DNA-binding</keyword>
<evidence type="ECO:0000256" key="2">
    <source>
        <dbReference type="ARBA" id="ARBA00004574"/>
    </source>
</evidence>
<accession>A0ABD3G237</accession>
<evidence type="ECO:0000256" key="1">
    <source>
        <dbReference type="ARBA" id="ARBA00004123"/>
    </source>
</evidence>
<dbReference type="PANTHER" id="PTHR14865">
    <property type="entry name" value="CST COMPLEX SUBUNIT CTC1"/>
    <property type="match status" value="1"/>
</dbReference>
<proteinExistence type="inferred from homology"/>
<organism evidence="9 10">
    <name type="scientific">Phytophthora oleae</name>
    <dbReference type="NCBI Taxonomy" id="2107226"/>
    <lineage>
        <taxon>Eukaryota</taxon>
        <taxon>Sar</taxon>
        <taxon>Stramenopiles</taxon>
        <taxon>Oomycota</taxon>
        <taxon>Peronosporomycetes</taxon>
        <taxon>Peronosporales</taxon>
        <taxon>Peronosporaceae</taxon>
        <taxon>Phytophthora</taxon>
    </lineage>
</organism>
<keyword evidence="6" id="KW-0779">Telomere</keyword>
<evidence type="ECO:0000256" key="7">
    <source>
        <dbReference type="ARBA" id="ARBA00023125"/>
    </source>
</evidence>
<dbReference type="EMBL" id="JBIMZQ010000003">
    <property type="protein sequence ID" value="KAL3672524.1"/>
    <property type="molecule type" value="Genomic_DNA"/>
</dbReference>
<evidence type="ECO:0000256" key="6">
    <source>
        <dbReference type="ARBA" id="ARBA00022895"/>
    </source>
</evidence>
<comment type="subcellular location">
    <subcellularLocation>
        <location evidence="2">Chromosome</location>
        <location evidence="2">Telomere</location>
    </subcellularLocation>
    <subcellularLocation>
        <location evidence="1">Nucleus</location>
    </subcellularLocation>
</comment>
<evidence type="ECO:0000256" key="5">
    <source>
        <dbReference type="ARBA" id="ARBA00022454"/>
    </source>
</evidence>
<dbReference type="GO" id="GO:0000781">
    <property type="term" value="C:chromosome, telomeric region"/>
    <property type="evidence" value="ECO:0007669"/>
    <property type="project" value="UniProtKB-SubCell"/>
</dbReference>
<name>A0ABD3G237_9STRA</name>
<comment type="caution">
    <text evidence="9">The sequence shown here is derived from an EMBL/GenBank/DDBJ whole genome shotgun (WGS) entry which is preliminary data.</text>
</comment>
<keyword evidence="5" id="KW-0158">Chromosome</keyword>